<name>A0ABT0PKJ4_9GAMM</name>
<organism evidence="1 2">
    <name type="scientific">Parendozoicomonas callyspongiae</name>
    <dbReference type="NCBI Taxonomy" id="2942213"/>
    <lineage>
        <taxon>Bacteria</taxon>
        <taxon>Pseudomonadati</taxon>
        <taxon>Pseudomonadota</taxon>
        <taxon>Gammaproteobacteria</taxon>
        <taxon>Oceanospirillales</taxon>
        <taxon>Endozoicomonadaceae</taxon>
        <taxon>Parendozoicomonas</taxon>
    </lineage>
</organism>
<accession>A0ABT0PKJ4</accession>
<evidence type="ECO:0000313" key="1">
    <source>
        <dbReference type="EMBL" id="MCL6270973.1"/>
    </source>
</evidence>
<dbReference type="EMBL" id="JAMFLX010000018">
    <property type="protein sequence ID" value="MCL6270973.1"/>
    <property type="molecule type" value="Genomic_DNA"/>
</dbReference>
<evidence type="ECO:0000313" key="2">
    <source>
        <dbReference type="Proteomes" id="UP001203338"/>
    </source>
</evidence>
<dbReference type="Proteomes" id="UP001203338">
    <property type="component" value="Unassembled WGS sequence"/>
</dbReference>
<gene>
    <name evidence="1" type="ORF">M3P05_13665</name>
</gene>
<keyword evidence="2" id="KW-1185">Reference proteome</keyword>
<proteinExistence type="predicted"/>
<comment type="caution">
    <text evidence="1">The sequence shown here is derived from an EMBL/GenBank/DDBJ whole genome shotgun (WGS) entry which is preliminary data.</text>
</comment>
<reference evidence="1 2" key="1">
    <citation type="submission" date="2022-05" db="EMBL/GenBank/DDBJ databases">
        <authorList>
            <person name="Park J.-S."/>
        </authorList>
    </citation>
    <scope>NUCLEOTIDE SEQUENCE [LARGE SCALE GENOMIC DNA]</scope>
    <source>
        <strain evidence="1 2">2012CJ34-2</strain>
    </source>
</reference>
<dbReference type="RefSeq" id="WP_249700283.1">
    <property type="nucleotide sequence ID" value="NZ_JAMFLX010000018.1"/>
</dbReference>
<sequence>MNNTIGAAQKVAHFLRANFQAASKPGHFLNWVAEKLSPRQTYFHATGTNDSKPTDVNIFNRKAIAIPETNNVHPHTINSTQFENTDTEFEQSIKVEADATEEADAAKPQFSLEDEQLTQARNWAKASIKKFPKGNHDAYNTNHVMTEVIRQMEKEHPEKVLALLEEAFQYVSDNGEKITADNYKQLINNVLSNSNTKAHHSASVLNDVEYAVDLAYSKIFSDISYT</sequence>
<protein>
    <submittedName>
        <fullName evidence="1">Uncharacterized protein</fullName>
    </submittedName>
</protein>